<evidence type="ECO:0000313" key="2">
    <source>
        <dbReference type="Proteomes" id="UP000620366"/>
    </source>
</evidence>
<proteinExistence type="predicted"/>
<dbReference type="AlphaFoldDB" id="A0A926DHA6"/>
<organism evidence="1 2">
    <name type="scientific">Feifania hominis</name>
    <dbReference type="NCBI Taxonomy" id="2763660"/>
    <lineage>
        <taxon>Bacteria</taxon>
        <taxon>Bacillati</taxon>
        <taxon>Bacillota</taxon>
        <taxon>Clostridia</taxon>
        <taxon>Eubacteriales</taxon>
        <taxon>Feifaniaceae</taxon>
        <taxon>Feifania</taxon>
    </lineage>
</organism>
<keyword evidence="2" id="KW-1185">Reference proteome</keyword>
<reference evidence="1" key="1">
    <citation type="submission" date="2020-08" db="EMBL/GenBank/DDBJ databases">
        <title>Genome public.</title>
        <authorList>
            <person name="Liu C."/>
            <person name="Sun Q."/>
        </authorList>
    </citation>
    <scope>NUCLEOTIDE SEQUENCE</scope>
    <source>
        <strain evidence="1">BX7</strain>
    </source>
</reference>
<evidence type="ECO:0000313" key="1">
    <source>
        <dbReference type="EMBL" id="MBC8537284.1"/>
    </source>
</evidence>
<name>A0A926DHA6_9FIRM</name>
<sequence length="165" mass="19605">MKKLSSGEIEEIMRKYRPWVGLRSDKRYDRQALKRDLFPQRACGGEEDESMRMFDICVKQFTDSVVEFEETMFGEALRSWGFEKNDVITKLKRYDCLEKENELLRDSLKQIIDEKDAAVDSWHGFCSKCVWNGKQYLSDGKMDDRCKTCRENNKCNWQWRGVKEG</sequence>
<dbReference type="Proteomes" id="UP000620366">
    <property type="component" value="Unassembled WGS sequence"/>
</dbReference>
<dbReference type="RefSeq" id="WP_249301810.1">
    <property type="nucleotide sequence ID" value="NZ_JACRSP010000007.1"/>
</dbReference>
<dbReference type="EMBL" id="JACRSP010000007">
    <property type="protein sequence ID" value="MBC8537284.1"/>
    <property type="molecule type" value="Genomic_DNA"/>
</dbReference>
<accession>A0A926DHA6</accession>
<gene>
    <name evidence="1" type="ORF">H8695_11350</name>
</gene>
<comment type="caution">
    <text evidence="1">The sequence shown here is derived from an EMBL/GenBank/DDBJ whole genome shotgun (WGS) entry which is preliminary data.</text>
</comment>
<protein>
    <submittedName>
        <fullName evidence="1">Uncharacterized protein</fullName>
    </submittedName>
</protein>